<dbReference type="InterPro" id="IPR005496">
    <property type="entry name" value="Integral_membrane_TerC"/>
</dbReference>
<comment type="subcellular location">
    <subcellularLocation>
        <location evidence="1">Membrane</location>
        <topology evidence="1">Multi-pass membrane protein</topology>
    </subcellularLocation>
</comment>
<evidence type="ECO:0000256" key="4">
    <source>
        <dbReference type="ARBA" id="ARBA00022989"/>
    </source>
</evidence>
<keyword evidence="3 6" id="KW-0812">Transmembrane</keyword>
<sequence length="113" mass="12285">MSSGPWCWCCSRWTPCPLYNSNAFAILGLRALYLVLAGTVGTLRYLHYGLAGVLAFAGLKMVLEPWLHVLPMTSVLIIVTLITGAAWASQRARRREARAAAASRPGAPVEREA</sequence>
<dbReference type="Proteomes" id="UP000320179">
    <property type="component" value="Chromosome"/>
</dbReference>
<organism evidence="7 8">
    <name type="scientific">Myxococcus xanthus</name>
    <dbReference type="NCBI Taxonomy" id="34"/>
    <lineage>
        <taxon>Bacteria</taxon>
        <taxon>Pseudomonadati</taxon>
        <taxon>Myxococcota</taxon>
        <taxon>Myxococcia</taxon>
        <taxon>Myxococcales</taxon>
        <taxon>Cystobacterineae</taxon>
        <taxon>Myxococcaceae</taxon>
        <taxon>Myxococcus</taxon>
    </lineage>
</organism>
<dbReference type="RefSeq" id="WP_162520979.1">
    <property type="nucleotide sequence ID" value="NZ_CP017173.1"/>
</dbReference>
<protein>
    <submittedName>
        <fullName evidence="7">Uncharacterized protein</fullName>
    </submittedName>
</protein>
<dbReference type="PANTHER" id="PTHR30238">
    <property type="entry name" value="MEMBRANE BOUND PREDICTED REDOX MODULATOR"/>
    <property type="match status" value="1"/>
</dbReference>
<feature type="transmembrane region" description="Helical" evidence="6">
    <location>
        <begin position="69"/>
        <end position="88"/>
    </location>
</feature>
<evidence type="ECO:0000256" key="3">
    <source>
        <dbReference type="ARBA" id="ARBA00022692"/>
    </source>
</evidence>
<dbReference type="Pfam" id="PF03741">
    <property type="entry name" value="TerC"/>
    <property type="match status" value="1"/>
</dbReference>
<comment type="similarity">
    <text evidence="2">Belongs to the TerC family.</text>
</comment>
<evidence type="ECO:0000256" key="1">
    <source>
        <dbReference type="ARBA" id="ARBA00004141"/>
    </source>
</evidence>
<feature type="transmembrane region" description="Helical" evidence="6">
    <location>
        <begin position="21"/>
        <end position="38"/>
    </location>
</feature>
<evidence type="ECO:0000256" key="5">
    <source>
        <dbReference type="ARBA" id="ARBA00023136"/>
    </source>
</evidence>
<evidence type="ECO:0000313" key="8">
    <source>
        <dbReference type="Proteomes" id="UP000320179"/>
    </source>
</evidence>
<gene>
    <name evidence="7" type="ORF">BHS09_02915</name>
</gene>
<dbReference type="PANTHER" id="PTHR30238:SF0">
    <property type="entry name" value="THYLAKOID MEMBRANE PROTEIN TERC, CHLOROPLASTIC"/>
    <property type="match status" value="1"/>
</dbReference>
<dbReference type="EMBL" id="CP017174">
    <property type="protein sequence ID" value="QDE66031.1"/>
    <property type="molecule type" value="Genomic_DNA"/>
</dbReference>
<reference evidence="7 8" key="1">
    <citation type="journal article" date="2019" name="Science">
        <title>Social genes are selection hotspots in kin groups of a soil microbe.</title>
        <authorList>
            <person name="Wielgoss S."/>
            <person name="Wolfensberger R."/>
            <person name="Sun L."/>
            <person name="Fiegna F."/>
            <person name="Velicer G.J."/>
        </authorList>
    </citation>
    <scope>NUCLEOTIDE SEQUENCE [LARGE SCALE GENOMIC DNA]</scope>
    <source>
        <strain evidence="7 8">MC3.5.9c15</strain>
    </source>
</reference>
<keyword evidence="4 6" id="KW-1133">Transmembrane helix</keyword>
<accession>A0AAE6FW12</accession>
<evidence type="ECO:0000256" key="6">
    <source>
        <dbReference type="SAM" id="Phobius"/>
    </source>
</evidence>
<evidence type="ECO:0000313" key="7">
    <source>
        <dbReference type="EMBL" id="QDE66031.1"/>
    </source>
</evidence>
<dbReference type="AlphaFoldDB" id="A0AAE6FW12"/>
<dbReference type="GO" id="GO:0016020">
    <property type="term" value="C:membrane"/>
    <property type="evidence" value="ECO:0007669"/>
    <property type="project" value="UniProtKB-SubCell"/>
</dbReference>
<keyword evidence="5 6" id="KW-0472">Membrane</keyword>
<name>A0AAE6FW12_MYXXA</name>
<evidence type="ECO:0000256" key="2">
    <source>
        <dbReference type="ARBA" id="ARBA00007511"/>
    </source>
</evidence>
<proteinExistence type="inferred from homology"/>